<accession>E0VAE4</accession>
<keyword evidence="5 9" id="KW-1133">Transmembrane helix</keyword>
<dbReference type="GO" id="GO:0000139">
    <property type="term" value="C:Golgi membrane"/>
    <property type="evidence" value="ECO:0007669"/>
    <property type="project" value="TreeGrafter"/>
</dbReference>
<dbReference type="HOGENOM" id="CLU_041093_4_0_1"/>
<evidence type="ECO:0000256" key="1">
    <source>
        <dbReference type="ARBA" id="ARBA00004151"/>
    </source>
</evidence>
<keyword evidence="3" id="KW-0732">Signal</keyword>
<keyword evidence="2 9" id="KW-0812">Transmembrane</keyword>
<evidence type="ECO:0000256" key="3">
    <source>
        <dbReference type="ARBA" id="ARBA00022729"/>
    </source>
</evidence>
<feature type="transmembrane region" description="Helical" evidence="9">
    <location>
        <begin position="463"/>
        <end position="485"/>
    </location>
</feature>
<evidence type="ECO:0000256" key="2">
    <source>
        <dbReference type="ARBA" id="ARBA00022692"/>
    </source>
</evidence>
<dbReference type="STRING" id="121224.E0VAE4"/>
<evidence type="ECO:0000256" key="5">
    <source>
        <dbReference type="ARBA" id="ARBA00022989"/>
    </source>
</evidence>
<dbReference type="VEuPathDB" id="VectorBase:PHUM035550"/>
<dbReference type="InterPro" id="IPR051136">
    <property type="entry name" value="Intracellular_Lectin-GPT"/>
</dbReference>
<dbReference type="RefSeq" id="XP_002423088.1">
    <property type="nucleotide sequence ID" value="XM_002423043.1"/>
</dbReference>
<evidence type="ECO:0000256" key="6">
    <source>
        <dbReference type="ARBA" id="ARBA00023136"/>
    </source>
</evidence>
<dbReference type="OrthoDB" id="10265193at2759"/>
<dbReference type="PANTHER" id="PTHR12223:SF28">
    <property type="entry name" value="LECTIN, MANNOSE BINDING 1 LIKE"/>
    <property type="match status" value="1"/>
</dbReference>
<keyword evidence="13" id="KW-1185">Reference proteome</keyword>
<proteinExistence type="predicted"/>
<evidence type="ECO:0000313" key="11">
    <source>
        <dbReference type="EMBL" id="EEB10350.1"/>
    </source>
</evidence>
<feature type="region of interest" description="Disordered" evidence="8">
    <location>
        <begin position="286"/>
        <end position="307"/>
    </location>
</feature>
<gene>
    <name evidence="12" type="primary">8232400</name>
    <name evidence="11" type="ORF">Phum_PHUM035550</name>
</gene>
<dbReference type="GO" id="GO:0030134">
    <property type="term" value="C:COPII-coated ER to Golgi transport vesicle"/>
    <property type="evidence" value="ECO:0007669"/>
    <property type="project" value="TreeGrafter"/>
</dbReference>
<dbReference type="CDD" id="cd06902">
    <property type="entry name" value="lectin_ERGIC-53_ERGL"/>
    <property type="match status" value="1"/>
</dbReference>
<evidence type="ECO:0000256" key="8">
    <source>
        <dbReference type="SAM" id="MobiDB-lite"/>
    </source>
</evidence>
<sequence>MAAEVRWLFYLLPIYIFGLISGTIGTLPHRRFEYKYSFKPPYLAQKDGSVPFWEYGGNAIASSDNVRIAPSLKSQKGAIWTKSKTNFKWWEVEIVFRITGRGRLGADGLAFWYTANKGSYDGTVFGSSDKWVGLGVMFDSFDNDNKHNNPYIMAVVNDGTREFDHANDGSSQLLGGCLRDFRNKPFPTKAKIEYYNNVLTVLFHNGMTSNDQDYEMCFRYENVYLPEEGYFGLSAATGGLADDHDVIHFLTTSLHPPGHEQPSAQKVSVEEQQRLNQEYQEYQKKLQEQRDSYQREHPDAKKDKDEFGDFFESDNQRELRQIFSVQSQVFDVLKDLHKKLDEIIGRQERTLSLISHQPMQVGSPPGTPPQMIDTINRREVDMVLQNQNAIIQVAREIRGFVGEVHSKSDIILQNQARQPTAQVHYDMASVVNEMREGLNNVKQSLTVIIQRLSSSDSTCPPCLSATTFIVFSVIQLILMLGYSIYRQQEQRAKKFY</sequence>
<dbReference type="EMBL" id="DS235005">
    <property type="protein sequence ID" value="EEB10350.1"/>
    <property type="molecule type" value="Genomic_DNA"/>
</dbReference>
<evidence type="ECO:0000256" key="4">
    <source>
        <dbReference type="ARBA" id="ARBA00022734"/>
    </source>
</evidence>
<evidence type="ECO:0000256" key="9">
    <source>
        <dbReference type="SAM" id="Phobius"/>
    </source>
</evidence>
<dbReference type="EnsemblMetazoa" id="PHUM035550-RA">
    <property type="protein sequence ID" value="PHUM035550-PA"/>
    <property type="gene ID" value="PHUM035550"/>
</dbReference>
<reference evidence="12" key="3">
    <citation type="submission" date="2021-02" db="UniProtKB">
        <authorList>
            <consortium name="EnsemblMetazoa"/>
        </authorList>
    </citation>
    <scope>IDENTIFICATION</scope>
    <source>
        <strain evidence="12">USDA</strain>
    </source>
</reference>
<dbReference type="Pfam" id="PF03388">
    <property type="entry name" value="Lectin_leg-like"/>
    <property type="match status" value="1"/>
</dbReference>
<dbReference type="OMA" id="WSAEFQF"/>
<reference evidence="11" key="2">
    <citation type="submission" date="2007-04" db="EMBL/GenBank/DDBJ databases">
        <title>The genome of the human body louse.</title>
        <authorList>
            <consortium name="The Human Body Louse Genome Consortium"/>
            <person name="Kirkness E."/>
            <person name="Walenz B."/>
            <person name="Hass B."/>
            <person name="Bruggner R."/>
            <person name="Strausberg R."/>
        </authorList>
    </citation>
    <scope>NUCLEOTIDE SEQUENCE</scope>
    <source>
        <strain evidence="11">USDA</strain>
    </source>
</reference>
<dbReference type="PANTHER" id="PTHR12223">
    <property type="entry name" value="VESICULAR MANNOSE-BINDING LECTIN"/>
    <property type="match status" value="1"/>
</dbReference>
<evidence type="ECO:0000313" key="13">
    <source>
        <dbReference type="Proteomes" id="UP000009046"/>
    </source>
</evidence>
<keyword evidence="6 9" id="KW-0472">Membrane</keyword>
<feature type="region of interest" description="Disordered" evidence="8">
    <location>
        <begin position="252"/>
        <end position="271"/>
    </location>
</feature>
<reference evidence="11" key="1">
    <citation type="submission" date="2007-04" db="EMBL/GenBank/DDBJ databases">
        <title>Annotation of Pediculus humanus corporis strain USDA.</title>
        <authorList>
            <person name="Kirkness E."/>
            <person name="Hannick L."/>
            <person name="Hass B."/>
            <person name="Bruggner R."/>
            <person name="Lawson D."/>
            <person name="Bidwell S."/>
            <person name="Joardar V."/>
            <person name="Caler E."/>
            <person name="Walenz B."/>
            <person name="Inman J."/>
            <person name="Schobel S."/>
            <person name="Galinsky K."/>
            <person name="Amedeo P."/>
            <person name="Strausberg R."/>
        </authorList>
    </citation>
    <scope>NUCLEOTIDE SEQUENCE</scope>
    <source>
        <strain evidence="11">USDA</strain>
    </source>
</reference>
<evidence type="ECO:0000259" key="10">
    <source>
        <dbReference type="PROSITE" id="PS51328"/>
    </source>
</evidence>
<comment type="subcellular location">
    <subcellularLocation>
        <location evidence="1">Endoplasmic reticulum-Golgi intermediate compartment membrane</location>
        <topology evidence="1">Single-pass type I membrane protein</topology>
    </subcellularLocation>
</comment>
<dbReference type="EMBL" id="AAZO01000424">
    <property type="status" value="NOT_ANNOTATED_CDS"/>
    <property type="molecule type" value="Genomic_DNA"/>
</dbReference>
<dbReference type="InterPro" id="IPR005052">
    <property type="entry name" value="Lectin_leg"/>
</dbReference>
<dbReference type="AlphaFoldDB" id="E0VAE4"/>
<name>E0VAE4_PEDHC</name>
<dbReference type="InterPro" id="IPR013320">
    <property type="entry name" value="ConA-like_dom_sf"/>
</dbReference>
<organism>
    <name type="scientific">Pediculus humanus subsp. corporis</name>
    <name type="common">Body louse</name>
    <dbReference type="NCBI Taxonomy" id="121224"/>
    <lineage>
        <taxon>Eukaryota</taxon>
        <taxon>Metazoa</taxon>
        <taxon>Ecdysozoa</taxon>
        <taxon>Arthropoda</taxon>
        <taxon>Hexapoda</taxon>
        <taxon>Insecta</taxon>
        <taxon>Pterygota</taxon>
        <taxon>Neoptera</taxon>
        <taxon>Paraneoptera</taxon>
        <taxon>Psocodea</taxon>
        <taxon>Troctomorpha</taxon>
        <taxon>Phthiraptera</taxon>
        <taxon>Anoplura</taxon>
        <taxon>Pediculidae</taxon>
        <taxon>Pediculus</taxon>
    </lineage>
</organism>
<dbReference type="KEGG" id="phu:Phum_PHUM035550"/>
<keyword evidence="7" id="KW-1015">Disulfide bond</keyword>
<dbReference type="FunCoup" id="E0VAE4">
    <property type="interactions" value="1744"/>
</dbReference>
<dbReference type="FunFam" id="2.60.120.200:FF:000028">
    <property type="entry name" value="Blast:Protein ERGIC-53"/>
    <property type="match status" value="1"/>
</dbReference>
<dbReference type="SUPFAM" id="SSF49899">
    <property type="entry name" value="Concanavalin A-like lectins/glucanases"/>
    <property type="match status" value="1"/>
</dbReference>
<feature type="transmembrane region" description="Helical" evidence="9">
    <location>
        <begin position="7"/>
        <end position="27"/>
    </location>
</feature>
<evidence type="ECO:0000313" key="12">
    <source>
        <dbReference type="EnsemblMetazoa" id="PHUM035550-PA"/>
    </source>
</evidence>
<protein>
    <submittedName>
        <fullName evidence="11">ERGIC-53 protein, putative</fullName>
    </submittedName>
</protein>
<feature type="domain" description="L-type lectin-like" evidence="10">
    <location>
        <begin position="30"/>
        <end position="254"/>
    </location>
</feature>
<dbReference type="GO" id="GO:0005537">
    <property type="term" value="F:D-mannose binding"/>
    <property type="evidence" value="ECO:0007669"/>
    <property type="project" value="TreeGrafter"/>
</dbReference>
<dbReference type="CTD" id="8232400"/>
<dbReference type="PROSITE" id="PS51328">
    <property type="entry name" value="L_LECTIN_LIKE"/>
    <property type="match status" value="1"/>
</dbReference>
<dbReference type="InParanoid" id="E0VAE4"/>
<dbReference type="Gene3D" id="2.60.120.200">
    <property type="match status" value="1"/>
</dbReference>
<dbReference type="GeneID" id="8232400"/>
<dbReference type="Proteomes" id="UP000009046">
    <property type="component" value="Unassembled WGS sequence"/>
</dbReference>
<dbReference type="eggNOG" id="KOG3838">
    <property type="taxonomic scope" value="Eukaryota"/>
</dbReference>
<dbReference type="GO" id="GO:0033116">
    <property type="term" value="C:endoplasmic reticulum-Golgi intermediate compartment membrane"/>
    <property type="evidence" value="ECO:0007669"/>
    <property type="project" value="UniProtKB-SubCell"/>
</dbReference>
<dbReference type="GO" id="GO:0005789">
    <property type="term" value="C:endoplasmic reticulum membrane"/>
    <property type="evidence" value="ECO:0007669"/>
    <property type="project" value="TreeGrafter"/>
</dbReference>
<dbReference type="GO" id="GO:0006888">
    <property type="term" value="P:endoplasmic reticulum to Golgi vesicle-mediated transport"/>
    <property type="evidence" value="ECO:0007669"/>
    <property type="project" value="TreeGrafter"/>
</dbReference>
<evidence type="ECO:0000256" key="7">
    <source>
        <dbReference type="ARBA" id="ARBA00023157"/>
    </source>
</evidence>
<keyword evidence="4" id="KW-0430">Lectin</keyword>